<proteinExistence type="predicted"/>
<dbReference type="CDD" id="cd07177">
    <property type="entry name" value="terB_like"/>
    <property type="match status" value="1"/>
</dbReference>
<reference evidence="2" key="1">
    <citation type="submission" date="2017-02" db="EMBL/GenBank/DDBJ databases">
        <authorList>
            <person name="Varghese N."/>
            <person name="Submissions S."/>
        </authorList>
    </citation>
    <scope>NUCLEOTIDE SEQUENCE [LARGE SCALE GENOMIC DNA]</scope>
    <source>
        <strain evidence="2">DSM 23546</strain>
    </source>
</reference>
<evidence type="ECO:0000313" key="2">
    <source>
        <dbReference type="Proteomes" id="UP000190339"/>
    </source>
</evidence>
<dbReference type="Proteomes" id="UP000190339">
    <property type="component" value="Unassembled WGS sequence"/>
</dbReference>
<organism evidence="1 2">
    <name type="scientific">Maribacter arcticus</name>
    <dbReference type="NCBI Taxonomy" id="561365"/>
    <lineage>
        <taxon>Bacteria</taxon>
        <taxon>Pseudomonadati</taxon>
        <taxon>Bacteroidota</taxon>
        <taxon>Flavobacteriia</taxon>
        <taxon>Flavobacteriales</taxon>
        <taxon>Flavobacteriaceae</taxon>
        <taxon>Maribacter</taxon>
    </lineage>
</organism>
<keyword evidence="2" id="KW-1185">Reference proteome</keyword>
<dbReference type="Gene3D" id="1.10.3680.10">
    <property type="entry name" value="TerB-like"/>
    <property type="match status" value="1"/>
</dbReference>
<evidence type="ECO:0008006" key="3">
    <source>
        <dbReference type="Google" id="ProtNLM"/>
    </source>
</evidence>
<dbReference type="STRING" id="561365.SAMN05660866_01401"/>
<sequence>MKRQNSSMEFTREEKLAVVKMVDYVILADSKVDPAEMNLLTQLMERFSFDSFFIGQARNLNKDKAFKTLRLMSLSKKKTLAQLLDEVAISDGFIHEKEIIKITEALGHMEIGRELF</sequence>
<name>A0A1T5B4D6_9FLAO</name>
<accession>A0A1T5B4D6</accession>
<dbReference type="SUPFAM" id="SSF158682">
    <property type="entry name" value="TerB-like"/>
    <property type="match status" value="1"/>
</dbReference>
<dbReference type="AlphaFoldDB" id="A0A1T5B4D6"/>
<dbReference type="InterPro" id="IPR029024">
    <property type="entry name" value="TerB-like"/>
</dbReference>
<dbReference type="EMBL" id="FUYL01000003">
    <property type="protein sequence ID" value="SKB42102.1"/>
    <property type="molecule type" value="Genomic_DNA"/>
</dbReference>
<evidence type="ECO:0000313" key="1">
    <source>
        <dbReference type="EMBL" id="SKB42102.1"/>
    </source>
</evidence>
<gene>
    <name evidence="1" type="ORF">SAMN05660866_01401</name>
</gene>
<dbReference type="RefSeq" id="WP_143814423.1">
    <property type="nucleotide sequence ID" value="NZ_CAXBOB010000044.1"/>
</dbReference>
<protein>
    <recommendedName>
        <fullName evidence="3">Tellurite resistance protein TerB</fullName>
    </recommendedName>
</protein>